<sequence length="184" mass="21187">MAAAVSVALNWTCVEWHPEDTWTRDLLPRLVEAGAYAPYLARAVYVIRLAGNFAISYPKGDTPAVYVGEGSFGSRIQSHKRWASQLEELVGEFQFEVCVATPRVRNCPTTYLDCEAVVLQRFRDRFGSAPLWNKQIERRRHPHHEYSQRKLDYAISKRSGARYHWALKPLPSSPFYASYQRTHV</sequence>
<accession>A0A371K1P8</accession>
<evidence type="ECO:0000313" key="1">
    <source>
        <dbReference type="EMBL" id="RDZ27859.1"/>
    </source>
</evidence>
<organism evidence="1 2">
    <name type="scientific">Lysobacter silvisoli</name>
    <dbReference type="NCBI Taxonomy" id="2293254"/>
    <lineage>
        <taxon>Bacteria</taxon>
        <taxon>Pseudomonadati</taxon>
        <taxon>Pseudomonadota</taxon>
        <taxon>Gammaproteobacteria</taxon>
        <taxon>Lysobacterales</taxon>
        <taxon>Lysobacteraceae</taxon>
        <taxon>Lysobacter</taxon>
    </lineage>
</organism>
<dbReference type="RefSeq" id="WP_115857302.1">
    <property type="nucleotide sequence ID" value="NZ_QTSU01000001.1"/>
</dbReference>
<protein>
    <recommendedName>
        <fullName evidence="3">GIY-YIG nuclease family protein</fullName>
    </recommendedName>
</protein>
<name>A0A371K1P8_9GAMM</name>
<dbReference type="Proteomes" id="UP000264492">
    <property type="component" value="Unassembled WGS sequence"/>
</dbReference>
<dbReference type="OrthoDB" id="6636801at2"/>
<proteinExistence type="predicted"/>
<reference evidence="1 2" key="1">
    <citation type="submission" date="2018-08" db="EMBL/GenBank/DDBJ databases">
        <title>Lysobacter sp. zong2l5, whole genome shotgun sequence.</title>
        <authorList>
            <person name="Zhang X."/>
            <person name="Feng G."/>
            <person name="Zhu H."/>
        </authorList>
    </citation>
    <scope>NUCLEOTIDE SEQUENCE [LARGE SCALE GENOMIC DNA]</scope>
    <source>
        <strain evidence="2">zong2l5</strain>
    </source>
</reference>
<comment type="caution">
    <text evidence="1">The sequence shown here is derived from an EMBL/GenBank/DDBJ whole genome shotgun (WGS) entry which is preliminary data.</text>
</comment>
<evidence type="ECO:0000313" key="2">
    <source>
        <dbReference type="Proteomes" id="UP000264492"/>
    </source>
</evidence>
<dbReference type="EMBL" id="QTSU01000001">
    <property type="protein sequence ID" value="RDZ27859.1"/>
    <property type="molecule type" value="Genomic_DNA"/>
</dbReference>
<keyword evidence="2" id="KW-1185">Reference proteome</keyword>
<dbReference type="AlphaFoldDB" id="A0A371K1P8"/>
<gene>
    <name evidence="1" type="ORF">DX914_01435</name>
</gene>
<evidence type="ECO:0008006" key="3">
    <source>
        <dbReference type="Google" id="ProtNLM"/>
    </source>
</evidence>